<sequence>MEVQHRFLVVTARCAEAFLLQFPVRPIHKFYPIKSYLKMKCHVTLYLKLSLCEVVLGSDAAQSSSGLRSKRERVGKLARGDQKSTGFVST</sequence>
<evidence type="ECO:0000313" key="3">
    <source>
        <dbReference type="Proteomes" id="UP000784294"/>
    </source>
</evidence>
<comment type="caution">
    <text evidence="2">The sequence shown here is derived from an EMBL/GenBank/DDBJ whole genome shotgun (WGS) entry which is preliminary data.</text>
</comment>
<accession>A0A448X650</accession>
<gene>
    <name evidence="2" type="ORF">PXEA_LOCUS22556</name>
</gene>
<dbReference type="AlphaFoldDB" id="A0A448X650"/>
<evidence type="ECO:0000313" key="2">
    <source>
        <dbReference type="EMBL" id="VEL29116.1"/>
    </source>
</evidence>
<dbReference type="Proteomes" id="UP000784294">
    <property type="component" value="Unassembled WGS sequence"/>
</dbReference>
<organism evidence="2 3">
    <name type="scientific">Protopolystoma xenopodis</name>
    <dbReference type="NCBI Taxonomy" id="117903"/>
    <lineage>
        <taxon>Eukaryota</taxon>
        <taxon>Metazoa</taxon>
        <taxon>Spiralia</taxon>
        <taxon>Lophotrochozoa</taxon>
        <taxon>Platyhelminthes</taxon>
        <taxon>Monogenea</taxon>
        <taxon>Polyopisthocotylea</taxon>
        <taxon>Polystomatidea</taxon>
        <taxon>Polystomatidae</taxon>
        <taxon>Protopolystoma</taxon>
    </lineage>
</organism>
<name>A0A448X650_9PLAT</name>
<protein>
    <submittedName>
        <fullName evidence="2">Uncharacterized protein</fullName>
    </submittedName>
</protein>
<dbReference type="EMBL" id="CAAALY010100488">
    <property type="protein sequence ID" value="VEL29116.1"/>
    <property type="molecule type" value="Genomic_DNA"/>
</dbReference>
<proteinExistence type="predicted"/>
<feature type="compositionally biased region" description="Basic and acidic residues" evidence="1">
    <location>
        <begin position="72"/>
        <end position="82"/>
    </location>
</feature>
<feature type="region of interest" description="Disordered" evidence="1">
    <location>
        <begin position="59"/>
        <end position="90"/>
    </location>
</feature>
<keyword evidence="3" id="KW-1185">Reference proteome</keyword>
<reference evidence="2" key="1">
    <citation type="submission" date="2018-11" db="EMBL/GenBank/DDBJ databases">
        <authorList>
            <consortium name="Pathogen Informatics"/>
        </authorList>
    </citation>
    <scope>NUCLEOTIDE SEQUENCE</scope>
</reference>
<evidence type="ECO:0000256" key="1">
    <source>
        <dbReference type="SAM" id="MobiDB-lite"/>
    </source>
</evidence>